<dbReference type="GO" id="GO:0004601">
    <property type="term" value="F:peroxidase activity"/>
    <property type="evidence" value="ECO:0007669"/>
    <property type="project" value="UniProtKB-KW"/>
</dbReference>
<evidence type="ECO:0000256" key="1">
    <source>
        <dbReference type="ARBA" id="ARBA00022559"/>
    </source>
</evidence>
<accession>A0A1K1Z8D3</accession>
<dbReference type="InterPro" id="IPR029058">
    <property type="entry name" value="AB_hydrolase_fold"/>
</dbReference>
<keyword evidence="1" id="KW-0575">Peroxidase</keyword>
<dbReference type="Pfam" id="PF00561">
    <property type="entry name" value="Abhydrolase_1"/>
    <property type="match status" value="1"/>
</dbReference>
<dbReference type="Proteomes" id="UP000181909">
    <property type="component" value="Unassembled WGS sequence"/>
</dbReference>
<evidence type="ECO:0000259" key="3">
    <source>
        <dbReference type="Pfam" id="PF00561"/>
    </source>
</evidence>
<gene>
    <name evidence="4" type="ORF">SAMN02787144_1005221</name>
</gene>
<dbReference type="InterPro" id="IPR000639">
    <property type="entry name" value="Epox_hydrolase-like"/>
</dbReference>
<evidence type="ECO:0000313" key="4">
    <source>
        <dbReference type="EMBL" id="SFX70374.1"/>
    </source>
</evidence>
<evidence type="ECO:0000313" key="5">
    <source>
        <dbReference type="Proteomes" id="UP000181909"/>
    </source>
</evidence>
<proteinExistence type="predicted"/>
<feature type="region of interest" description="Disordered" evidence="2">
    <location>
        <begin position="1"/>
        <end position="28"/>
    </location>
</feature>
<evidence type="ECO:0000256" key="2">
    <source>
        <dbReference type="SAM" id="MobiDB-lite"/>
    </source>
</evidence>
<dbReference type="PANTHER" id="PTHR43433:SF10">
    <property type="entry name" value="AB HYDROLASE-1 DOMAIN-CONTAINING PROTEIN"/>
    <property type="match status" value="1"/>
</dbReference>
<dbReference type="OrthoDB" id="9800988at2"/>
<feature type="compositionally biased region" description="Basic and acidic residues" evidence="2">
    <location>
        <begin position="10"/>
        <end position="26"/>
    </location>
</feature>
<dbReference type="EMBL" id="FPJO01000005">
    <property type="protein sequence ID" value="SFX70374.1"/>
    <property type="molecule type" value="Genomic_DNA"/>
</dbReference>
<dbReference type="PRINTS" id="PR00412">
    <property type="entry name" value="EPOXHYDRLASE"/>
</dbReference>
<dbReference type="InterPro" id="IPR000073">
    <property type="entry name" value="AB_hydrolase_1"/>
</dbReference>
<keyword evidence="1" id="KW-0560">Oxidoreductase</keyword>
<sequence>MTPSPQDLPKTPETERPETDLPETHRLTAPGGRRIAYCSYGDPAAPPVIVLHGTPGSRYEGLALRQAATDAGLHLVFPDRPGYGETDPVPGRGFHRWNDDFVALLDHLGHERATLVAISGGGGYALSAVQKHPGRVTRLILACAAVPGAPRSVYARRIPLVKWLNRIVVWAPAIARPMLAGKGIFKKTRREPNLDAWPRSDRLIMSTPAFRALSEVDTAEGQRQGVDAAITDLAGYSRPLPDPLGSVSVPTLFLHGEADGNVPVEVARWAHAQIPGAELRTVPDGGHLFLLADPEPLLRELA</sequence>
<dbReference type="STRING" id="1893.SAMN02787144_1005221"/>
<feature type="domain" description="AB hydrolase-1" evidence="3">
    <location>
        <begin position="46"/>
        <end position="292"/>
    </location>
</feature>
<dbReference type="Gene3D" id="3.40.50.1820">
    <property type="entry name" value="alpha/beta hydrolase"/>
    <property type="match status" value="1"/>
</dbReference>
<reference evidence="4 5" key="1">
    <citation type="submission" date="2016-11" db="EMBL/GenBank/DDBJ databases">
        <authorList>
            <person name="Jaros S."/>
            <person name="Januszkiewicz K."/>
            <person name="Wedrychowicz H."/>
        </authorList>
    </citation>
    <scope>NUCLEOTIDE SEQUENCE [LARGE SCALE GENOMIC DNA]</scope>
    <source>
        <strain evidence="4 5">OK807</strain>
    </source>
</reference>
<name>A0A1K1Z8D3_STRAR</name>
<dbReference type="AlphaFoldDB" id="A0A1K1Z8D3"/>
<dbReference type="SUPFAM" id="SSF53474">
    <property type="entry name" value="alpha/beta-Hydrolases"/>
    <property type="match status" value="1"/>
</dbReference>
<dbReference type="PRINTS" id="PR00111">
    <property type="entry name" value="ABHYDROLASE"/>
</dbReference>
<dbReference type="InterPro" id="IPR050471">
    <property type="entry name" value="AB_hydrolase"/>
</dbReference>
<protein>
    <submittedName>
        <fullName evidence="4">Pimeloyl-ACP methyl ester carboxylesterase</fullName>
    </submittedName>
</protein>
<organism evidence="4 5">
    <name type="scientific">Streptomyces atratus</name>
    <dbReference type="NCBI Taxonomy" id="1893"/>
    <lineage>
        <taxon>Bacteria</taxon>
        <taxon>Bacillati</taxon>
        <taxon>Actinomycetota</taxon>
        <taxon>Actinomycetes</taxon>
        <taxon>Kitasatosporales</taxon>
        <taxon>Streptomycetaceae</taxon>
        <taxon>Streptomyces</taxon>
    </lineage>
</organism>
<dbReference type="RefSeq" id="WP_079179414.1">
    <property type="nucleotide sequence ID" value="NZ_CP108276.1"/>
</dbReference>
<dbReference type="PANTHER" id="PTHR43433">
    <property type="entry name" value="HYDROLASE, ALPHA/BETA FOLD FAMILY PROTEIN"/>
    <property type="match status" value="1"/>
</dbReference>